<dbReference type="AlphaFoldDB" id="A0A0U5ETZ0"/>
<evidence type="ECO:0000313" key="1">
    <source>
        <dbReference type="EMBL" id="CUI17728.1"/>
    </source>
</evidence>
<dbReference type="Proteomes" id="UP000069902">
    <property type="component" value="Chromosome cPNK"/>
</dbReference>
<dbReference type="KEGG" id="pnl:PNK_2125"/>
<gene>
    <name evidence="1" type="ORF">PNK_2125</name>
</gene>
<protein>
    <submittedName>
        <fullName evidence="1">Uncharacterized protein</fullName>
    </submittedName>
</protein>
<dbReference type="STRING" id="389348.PNK_2125"/>
<dbReference type="PATRIC" id="fig|389348.3.peg.2388"/>
<dbReference type="EMBL" id="LN879502">
    <property type="protein sequence ID" value="CUI17728.1"/>
    <property type="molecule type" value="Genomic_DNA"/>
</dbReference>
<name>A0A0U5ETZ0_9BACT</name>
<evidence type="ECO:0000313" key="2">
    <source>
        <dbReference type="Proteomes" id="UP000069902"/>
    </source>
</evidence>
<keyword evidence="2" id="KW-1185">Reference proteome</keyword>
<dbReference type="InParanoid" id="A0A0U5ETZ0"/>
<organism evidence="1 2">
    <name type="scientific">Candidatus Protochlamydia naegleriophila</name>
    <dbReference type="NCBI Taxonomy" id="389348"/>
    <lineage>
        <taxon>Bacteria</taxon>
        <taxon>Pseudomonadati</taxon>
        <taxon>Chlamydiota</taxon>
        <taxon>Chlamydiia</taxon>
        <taxon>Parachlamydiales</taxon>
        <taxon>Parachlamydiaceae</taxon>
        <taxon>Candidatus Protochlamydia</taxon>
    </lineage>
</organism>
<accession>A0A0U5ETZ0</accession>
<sequence>MKSIVIHMSLIKQEVYFHLILFFFTSPQMIEKTVFKSFKFLFSNMSIHLPLPLLHKLLRHLIENGKFLDD</sequence>
<reference evidence="2" key="1">
    <citation type="submission" date="2015-09" db="EMBL/GenBank/DDBJ databases">
        <authorList>
            <person name="Bertelli C."/>
        </authorList>
    </citation>
    <scope>NUCLEOTIDE SEQUENCE [LARGE SCALE GENOMIC DNA]</scope>
    <source>
        <strain evidence="2">KNic</strain>
    </source>
</reference>
<proteinExistence type="predicted"/>